<dbReference type="AlphaFoldDB" id="A0A1T4U764"/>
<reference evidence="7" key="1">
    <citation type="submission" date="2017-02" db="EMBL/GenBank/DDBJ databases">
        <authorList>
            <person name="Varghese N."/>
            <person name="Submissions S."/>
        </authorList>
    </citation>
    <scope>NUCLEOTIDE SEQUENCE [LARGE SCALE GENOMIC DNA]</scope>
    <source>
        <strain evidence="7">DSM 22720</strain>
    </source>
</reference>
<comment type="subcellular location">
    <subcellularLocation>
        <location evidence="1">Cell membrane</location>
        <topology evidence="1">Multi-pass membrane protein</topology>
    </subcellularLocation>
</comment>
<dbReference type="PANTHER" id="PTHR23535">
    <property type="entry name" value="SUGAR EFFLUX TRANSPORTER A-RELATED"/>
    <property type="match status" value="1"/>
</dbReference>
<dbReference type="PANTHER" id="PTHR23535:SF2">
    <property type="entry name" value="SUGAR EFFLUX TRANSPORTER A-RELATED"/>
    <property type="match status" value="1"/>
</dbReference>
<keyword evidence="5" id="KW-0472">Membrane</keyword>
<evidence type="ECO:0000256" key="1">
    <source>
        <dbReference type="ARBA" id="ARBA00004651"/>
    </source>
</evidence>
<dbReference type="Proteomes" id="UP000190162">
    <property type="component" value="Unassembled WGS sequence"/>
</dbReference>
<feature type="transmembrane region" description="Helical" evidence="5">
    <location>
        <begin position="80"/>
        <end position="98"/>
    </location>
</feature>
<feature type="transmembrane region" description="Helical" evidence="5">
    <location>
        <begin position="14"/>
        <end position="39"/>
    </location>
</feature>
<keyword evidence="4" id="KW-0762">Sugar transport</keyword>
<dbReference type="Gene3D" id="1.20.1250.20">
    <property type="entry name" value="MFS general substrate transporter like domains"/>
    <property type="match status" value="1"/>
</dbReference>
<feature type="transmembrane region" description="Helical" evidence="5">
    <location>
        <begin position="51"/>
        <end position="68"/>
    </location>
</feature>
<evidence type="ECO:0000313" key="7">
    <source>
        <dbReference type="Proteomes" id="UP000190162"/>
    </source>
</evidence>
<evidence type="ECO:0000256" key="3">
    <source>
        <dbReference type="ARBA" id="ARBA00022475"/>
    </source>
</evidence>
<dbReference type="SUPFAM" id="SSF103473">
    <property type="entry name" value="MFS general substrate transporter"/>
    <property type="match status" value="1"/>
</dbReference>
<keyword evidence="2" id="KW-0813">Transport</keyword>
<proteinExistence type="predicted"/>
<dbReference type="InterPro" id="IPR036259">
    <property type="entry name" value="MFS_trans_sf"/>
</dbReference>
<gene>
    <name evidence="6" type="ORF">SAMN02745132_00899</name>
</gene>
<evidence type="ECO:0000256" key="4">
    <source>
        <dbReference type="ARBA" id="ARBA00022597"/>
    </source>
</evidence>
<evidence type="ECO:0000256" key="2">
    <source>
        <dbReference type="ARBA" id="ARBA00022448"/>
    </source>
</evidence>
<keyword evidence="5" id="KW-0812">Transmembrane</keyword>
<dbReference type="RefSeq" id="WP_244556503.1">
    <property type="nucleotide sequence ID" value="NZ_FUXU01000007.1"/>
</dbReference>
<dbReference type="GO" id="GO:0055085">
    <property type="term" value="P:transmembrane transport"/>
    <property type="evidence" value="ECO:0007669"/>
    <property type="project" value="TreeGrafter"/>
</dbReference>
<sequence length="165" mass="18295">MKNYWNFLIQKEPLFYLLVCLFAGLGSGFFMPLLSLFVIDGLGASPSQMGVYLALSVVSGVFVSQLLATLSDYGWERRRIIALSQGAFIVTMLLFVFIRSYYLALLVTIFVFSISSAALSQTFALGREYADRGLKENLVFDACHDVSCVGDWPSNGIYRQGHGGF</sequence>
<name>A0A1T4U764_9GAMM</name>
<accession>A0A1T4U764</accession>
<protein>
    <submittedName>
        <fullName evidence="6">MFS transporter, SET family, sugar efflux transporter</fullName>
    </submittedName>
</protein>
<evidence type="ECO:0000256" key="5">
    <source>
        <dbReference type="SAM" id="Phobius"/>
    </source>
</evidence>
<organism evidence="6 7">
    <name type="scientific">Enterovibrio nigricans DSM 22720</name>
    <dbReference type="NCBI Taxonomy" id="1121868"/>
    <lineage>
        <taxon>Bacteria</taxon>
        <taxon>Pseudomonadati</taxon>
        <taxon>Pseudomonadota</taxon>
        <taxon>Gammaproteobacteria</taxon>
        <taxon>Vibrionales</taxon>
        <taxon>Vibrionaceae</taxon>
        <taxon>Enterovibrio</taxon>
    </lineage>
</organism>
<keyword evidence="5" id="KW-1133">Transmembrane helix</keyword>
<keyword evidence="7" id="KW-1185">Reference proteome</keyword>
<feature type="transmembrane region" description="Helical" evidence="5">
    <location>
        <begin position="104"/>
        <end position="125"/>
    </location>
</feature>
<keyword evidence="3" id="KW-1003">Cell membrane</keyword>
<evidence type="ECO:0000313" key="6">
    <source>
        <dbReference type="EMBL" id="SKA48449.1"/>
    </source>
</evidence>
<dbReference type="GO" id="GO:0005886">
    <property type="term" value="C:plasma membrane"/>
    <property type="evidence" value="ECO:0007669"/>
    <property type="project" value="UniProtKB-SubCell"/>
</dbReference>
<dbReference type="EMBL" id="FUXU01000007">
    <property type="protein sequence ID" value="SKA48449.1"/>
    <property type="molecule type" value="Genomic_DNA"/>
</dbReference>